<evidence type="ECO:0000313" key="2">
    <source>
        <dbReference type="EMBL" id="QQF83162.1"/>
    </source>
</evidence>
<name>A0A9Q6Z279_HISSO</name>
<reference evidence="2 3" key="1">
    <citation type="submission" date="2020-12" db="EMBL/GenBank/DDBJ databases">
        <title>ASc-MMNZ-VFA-070.</title>
        <authorList>
            <person name="Schryvers A."/>
            <person name="Mostafa Nazari M."/>
            <person name="Farshchi Andisi V."/>
            <person name="Timsit E."/>
            <person name="Walter Morck D."/>
        </authorList>
    </citation>
    <scope>NUCLEOTIDE SEQUENCE [LARGE SCALE GENOMIC DNA]</scope>
    <source>
        <strain evidence="2 3">ASc-MMNZ-VFA-070</strain>
    </source>
</reference>
<feature type="transmembrane region" description="Helical" evidence="1">
    <location>
        <begin position="42"/>
        <end position="60"/>
    </location>
</feature>
<dbReference type="AlphaFoldDB" id="A0A9Q6Z279"/>
<dbReference type="Pfam" id="PF03729">
    <property type="entry name" value="DUF308"/>
    <property type="match status" value="2"/>
</dbReference>
<dbReference type="RefSeq" id="WP_081376600.1">
    <property type="nucleotide sequence ID" value="NZ_CP018803.1"/>
</dbReference>
<sequence>MTSQDNNLGSYIVKKDNKILGVVLGIGLILVGIFILNSPLLTLLTIISYLAWAVLLRGLFSLFKCYKSHKNTQPFDKTELAAGIVLMILGVIFLTNPSFTNTLVFYLVAFWFIFEGIVGIYYAAKQKDAAKWVGIVLGIFLVFFGLSISVEPLRAILALNLLLGLAVVTNGIQLLTVQLMKEK</sequence>
<dbReference type="Proteomes" id="UP000595373">
    <property type="component" value="Chromosome"/>
</dbReference>
<gene>
    <name evidence="2" type="ORF">JFL49_04475</name>
</gene>
<keyword evidence="1" id="KW-0812">Transmembrane</keyword>
<dbReference type="InterPro" id="IPR005325">
    <property type="entry name" value="DUF308_memb"/>
</dbReference>
<keyword evidence="1" id="KW-0472">Membrane</keyword>
<evidence type="ECO:0000256" key="1">
    <source>
        <dbReference type="SAM" id="Phobius"/>
    </source>
</evidence>
<dbReference type="PANTHER" id="PTHR34989">
    <property type="entry name" value="PROTEIN HDED"/>
    <property type="match status" value="1"/>
</dbReference>
<dbReference type="OrthoDB" id="3690476at2"/>
<protein>
    <submittedName>
        <fullName evidence="2">DUF308 domain-containing protein</fullName>
    </submittedName>
</protein>
<keyword evidence="1" id="KW-1133">Transmembrane helix</keyword>
<keyword evidence="3" id="KW-1185">Reference proteome</keyword>
<feature type="transmembrane region" description="Helical" evidence="1">
    <location>
        <begin position="103"/>
        <end position="123"/>
    </location>
</feature>
<organism evidence="2 3">
    <name type="scientific">Histophilus somni</name>
    <name type="common">Haemophilus somnus</name>
    <dbReference type="NCBI Taxonomy" id="731"/>
    <lineage>
        <taxon>Bacteria</taxon>
        <taxon>Pseudomonadati</taxon>
        <taxon>Pseudomonadota</taxon>
        <taxon>Gammaproteobacteria</taxon>
        <taxon>Pasteurellales</taxon>
        <taxon>Pasteurellaceae</taxon>
        <taxon>Histophilus</taxon>
    </lineage>
</organism>
<dbReference type="GO" id="GO:0005886">
    <property type="term" value="C:plasma membrane"/>
    <property type="evidence" value="ECO:0007669"/>
    <property type="project" value="TreeGrafter"/>
</dbReference>
<dbReference type="EMBL" id="CP066558">
    <property type="protein sequence ID" value="QQF83162.1"/>
    <property type="molecule type" value="Genomic_DNA"/>
</dbReference>
<dbReference type="PANTHER" id="PTHR34989:SF1">
    <property type="entry name" value="PROTEIN HDED"/>
    <property type="match status" value="1"/>
</dbReference>
<accession>A0A9Q6Z279</accession>
<dbReference type="InterPro" id="IPR052712">
    <property type="entry name" value="Acid_resist_chaperone_HdeD"/>
</dbReference>
<feature type="transmembrane region" description="Helical" evidence="1">
    <location>
        <begin position="19"/>
        <end position="36"/>
    </location>
</feature>
<feature type="transmembrane region" description="Helical" evidence="1">
    <location>
        <begin position="80"/>
        <end position="97"/>
    </location>
</feature>
<feature type="transmembrane region" description="Helical" evidence="1">
    <location>
        <begin position="156"/>
        <end position="177"/>
    </location>
</feature>
<proteinExistence type="predicted"/>
<evidence type="ECO:0000313" key="3">
    <source>
        <dbReference type="Proteomes" id="UP000595373"/>
    </source>
</evidence>
<feature type="transmembrane region" description="Helical" evidence="1">
    <location>
        <begin position="130"/>
        <end position="150"/>
    </location>
</feature>